<dbReference type="STRING" id="282301.A0A267DAK1"/>
<evidence type="ECO:0000313" key="12">
    <source>
        <dbReference type="Proteomes" id="UP000215902"/>
    </source>
</evidence>
<reference evidence="10 12" key="1">
    <citation type="submission" date="2017-06" db="EMBL/GenBank/DDBJ databases">
        <title>A platform for efficient transgenesis in Macrostomum lignano, a flatworm model organism for stem cell research.</title>
        <authorList>
            <person name="Berezikov E."/>
        </authorList>
    </citation>
    <scope>NUCLEOTIDE SEQUENCE [LARGE SCALE GENOMIC DNA]</scope>
    <source>
        <strain evidence="10">DV1</strain>
        <tissue evidence="10">Whole organism</tissue>
    </source>
</reference>
<evidence type="ECO:0000256" key="7">
    <source>
        <dbReference type="SAM" id="Coils"/>
    </source>
</evidence>
<dbReference type="AlphaFoldDB" id="A0A267DAK1"/>
<accession>A0A267DAK1</accession>
<keyword evidence="4" id="KW-0010">Activator</keyword>
<evidence type="ECO:0000259" key="9">
    <source>
        <dbReference type="PROSITE" id="PS50888"/>
    </source>
</evidence>
<keyword evidence="12" id="KW-1185">Reference proteome</keyword>
<evidence type="ECO:0000256" key="3">
    <source>
        <dbReference type="ARBA" id="ARBA00023125"/>
    </source>
</evidence>
<dbReference type="EMBL" id="NIVC01004919">
    <property type="protein sequence ID" value="PAA46341.1"/>
    <property type="molecule type" value="Genomic_DNA"/>
</dbReference>
<organism evidence="10 12">
    <name type="scientific">Macrostomum lignano</name>
    <dbReference type="NCBI Taxonomy" id="282301"/>
    <lineage>
        <taxon>Eukaryota</taxon>
        <taxon>Metazoa</taxon>
        <taxon>Spiralia</taxon>
        <taxon>Lophotrochozoa</taxon>
        <taxon>Platyhelminthes</taxon>
        <taxon>Rhabditophora</taxon>
        <taxon>Macrostomorpha</taxon>
        <taxon>Macrostomida</taxon>
        <taxon>Macrostomidae</taxon>
        <taxon>Macrostomum</taxon>
    </lineage>
</organism>
<comment type="caution">
    <text evidence="10">The sequence shown here is derived from an EMBL/GenBank/DDBJ whole genome shotgun (WGS) entry which is preliminary data.</text>
</comment>
<name>A0A267DAK1_9PLAT</name>
<proteinExistence type="inferred from homology"/>
<dbReference type="GO" id="GO:0046983">
    <property type="term" value="F:protein dimerization activity"/>
    <property type="evidence" value="ECO:0007669"/>
    <property type="project" value="InterPro"/>
</dbReference>
<dbReference type="Gene3D" id="4.10.280.10">
    <property type="entry name" value="Helix-loop-helix DNA-binding domain"/>
    <property type="match status" value="1"/>
</dbReference>
<evidence type="ECO:0000313" key="11">
    <source>
        <dbReference type="EMBL" id="PAA74485.1"/>
    </source>
</evidence>
<evidence type="ECO:0000256" key="6">
    <source>
        <dbReference type="ARBA" id="ARBA00023242"/>
    </source>
</evidence>
<evidence type="ECO:0000313" key="10">
    <source>
        <dbReference type="EMBL" id="PAA46341.1"/>
    </source>
</evidence>
<dbReference type="PANTHER" id="PTHR10328">
    <property type="entry name" value="PROTEIN MAX MYC-ASSOCIATED FACTOR X"/>
    <property type="match status" value="1"/>
</dbReference>
<keyword evidence="7" id="KW-0175">Coiled coil</keyword>
<protein>
    <recommendedName>
        <fullName evidence="9">BHLH domain-containing protein</fullName>
    </recommendedName>
</protein>
<evidence type="ECO:0000256" key="2">
    <source>
        <dbReference type="ARBA" id="ARBA00023015"/>
    </source>
</evidence>
<feature type="region of interest" description="Disordered" evidence="8">
    <location>
        <begin position="65"/>
        <end position="93"/>
    </location>
</feature>
<dbReference type="SMART" id="SM00353">
    <property type="entry name" value="HLH"/>
    <property type="match status" value="1"/>
</dbReference>
<dbReference type="SUPFAM" id="SSF47459">
    <property type="entry name" value="HLH, helix-loop-helix DNA-binding domain"/>
    <property type="match status" value="1"/>
</dbReference>
<dbReference type="PROSITE" id="PS50888">
    <property type="entry name" value="BHLH"/>
    <property type="match status" value="1"/>
</dbReference>
<comment type="similarity">
    <text evidence="1">Belongs to the MAX family.</text>
</comment>
<evidence type="ECO:0000256" key="1">
    <source>
        <dbReference type="ARBA" id="ARBA00007628"/>
    </source>
</evidence>
<keyword evidence="2" id="KW-0805">Transcription regulation</keyword>
<sequence>AFIGGSSGGSNLSLPSGSATAMPALPFNPVGQRRHTSLLTTGQLVQGADGDIYVVILPQQQQQQQQASSFAQLPAPPPPPLEAAPTPKSSVKRARKTLATPVSLATMAAATASTAATTVSRSFLAPSSTTSAAVAAAVDRRLSHNEVERRRRDKINALIGQLAELMPPISNGQMAGSGTSNGASTNCCAPKSAVLDRAVVYFDKVRREGDRLTSERDCLRARLDQLESKSSNLRKENAQLRQQLGLATVDDAAPAACLLSANFKVDFEDEESEAGTRTAAQFDEDPSKSESVICKNFKCCNDDDDA</sequence>
<evidence type="ECO:0000256" key="5">
    <source>
        <dbReference type="ARBA" id="ARBA00023163"/>
    </source>
</evidence>
<evidence type="ECO:0000256" key="4">
    <source>
        <dbReference type="ARBA" id="ARBA00023159"/>
    </source>
</evidence>
<dbReference type="GO" id="GO:0003677">
    <property type="term" value="F:DNA binding"/>
    <property type="evidence" value="ECO:0007669"/>
    <property type="project" value="UniProtKB-KW"/>
</dbReference>
<dbReference type="GO" id="GO:0090575">
    <property type="term" value="C:RNA polymerase II transcription regulator complex"/>
    <property type="evidence" value="ECO:0007669"/>
    <property type="project" value="TreeGrafter"/>
</dbReference>
<keyword evidence="6" id="KW-0539">Nucleus</keyword>
<dbReference type="InterPro" id="IPR011598">
    <property type="entry name" value="bHLH_dom"/>
</dbReference>
<dbReference type="GO" id="GO:0003700">
    <property type="term" value="F:DNA-binding transcription factor activity"/>
    <property type="evidence" value="ECO:0007669"/>
    <property type="project" value="TreeGrafter"/>
</dbReference>
<dbReference type="GO" id="GO:0045944">
    <property type="term" value="P:positive regulation of transcription by RNA polymerase II"/>
    <property type="evidence" value="ECO:0007669"/>
    <property type="project" value="TreeGrafter"/>
</dbReference>
<dbReference type="Proteomes" id="UP000215902">
    <property type="component" value="Unassembled WGS sequence"/>
</dbReference>
<feature type="coiled-coil region" evidence="7">
    <location>
        <begin position="209"/>
        <end position="243"/>
    </location>
</feature>
<dbReference type="OrthoDB" id="690068at2759"/>
<dbReference type="EMBL" id="NIVC01000945">
    <property type="protein sequence ID" value="PAA74485.1"/>
    <property type="molecule type" value="Genomic_DNA"/>
</dbReference>
<keyword evidence="3" id="KW-0238">DNA-binding</keyword>
<feature type="non-terminal residue" evidence="10">
    <location>
        <position position="1"/>
    </location>
</feature>
<dbReference type="PANTHER" id="PTHR10328:SF3">
    <property type="entry name" value="PROTEIN MAX"/>
    <property type="match status" value="1"/>
</dbReference>
<dbReference type="InterPro" id="IPR036638">
    <property type="entry name" value="HLH_DNA-bd_sf"/>
</dbReference>
<gene>
    <name evidence="10" type="ORF">BOX15_Mlig027669g2</name>
    <name evidence="11" type="ORF">BOX15_Mlig027669g3</name>
</gene>
<dbReference type="Pfam" id="PF00010">
    <property type="entry name" value="HLH"/>
    <property type="match status" value="1"/>
</dbReference>
<feature type="domain" description="BHLH" evidence="9">
    <location>
        <begin position="139"/>
        <end position="205"/>
    </location>
</feature>
<keyword evidence="5" id="KW-0804">Transcription</keyword>
<evidence type="ECO:0000256" key="8">
    <source>
        <dbReference type="SAM" id="MobiDB-lite"/>
    </source>
</evidence>